<dbReference type="CDD" id="cd18793">
    <property type="entry name" value="SF2_C_SNF"/>
    <property type="match status" value="1"/>
</dbReference>
<dbReference type="Gene3D" id="3.40.50.10810">
    <property type="entry name" value="Tandem AAA-ATPase domain"/>
    <property type="match status" value="1"/>
</dbReference>
<dbReference type="CDD" id="cd18010">
    <property type="entry name" value="DEXHc_HARP_SMARCAL1"/>
    <property type="match status" value="1"/>
</dbReference>
<dbReference type="InterPro" id="IPR014001">
    <property type="entry name" value="Helicase_ATP-bd"/>
</dbReference>
<dbReference type="Gene3D" id="1.10.30.50">
    <property type="match status" value="1"/>
</dbReference>
<dbReference type="InterPro" id="IPR038718">
    <property type="entry name" value="SNF2-like_sf"/>
</dbReference>
<dbReference type="GO" id="GO:0043596">
    <property type="term" value="C:nuclear replication fork"/>
    <property type="evidence" value="ECO:0007669"/>
    <property type="project" value="TreeGrafter"/>
</dbReference>
<evidence type="ECO:0000313" key="6">
    <source>
        <dbReference type="RefSeq" id="XP_008792754.2"/>
    </source>
</evidence>
<dbReference type="Proteomes" id="UP000228380">
    <property type="component" value="Chromosome 6"/>
</dbReference>
<gene>
    <name evidence="6" type="primary">LOC103709264</name>
</gene>
<dbReference type="InterPro" id="IPR049730">
    <property type="entry name" value="SNF2/RAD54-like_C"/>
</dbReference>
<dbReference type="SMART" id="SM00487">
    <property type="entry name" value="DEXDc"/>
    <property type="match status" value="1"/>
</dbReference>
<evidence type="ECO:0000313" key="5">
    <source>
        <dbReference type="Proteomes" id="UP000228380"/>
    </source>
</evidence>
<dbReference type="Pfam" id="PF00176">
    <property type="entry name" value="SNF2-rel_dom"/>
    <property type="match status" value="1"/>
</dbReference>
<dbReference type="PROSITE" id="PS51194">
    <property type="entry name" value="HELICASE_CTER"/>
    <property type="match status" value="1"/>
</dbReference>
<dbReference type="GO" id="GO:0003676">
    <property type="term" value="F:nucleic acid binding"/>
    <property type="evidence" value="ECO:0007669"/>
    <property type="project" value="InterPro"/>
</dbReference>
<keyword evidence="6" id="KW-0255">Endonuclease</keyword>
<dbReference type="Pfam" id="PF01844">
    <property type="entry name" value="HNH"/>
    <property type="match status" value="1"/>
</dbReference>
<dbReference type="InterPro" id="IPR001650">
    <property type="entry name" value="Helicase_C-like"/>
</dbReference>
<evidence type="ECO:0000256" key="2">
    <source>
        <dbReference type="SAM" id="MobiDB-lite"/>
    </source>
</evidence>
<evidence type="ECO:0000259" key="3">
    <source>
        <dbReference type="PROSITE" id="PS51192"/>
    </source>
</evidence>
<protein>
    <submittedName>
        <fullName evidence="6">DNA annealing helicase and endonuclease ZRANB3</fullName>
    </submittedName>
</protein>
<dbReference type="OrthoDB" id="2801544at2759"/>
<name>A0A8B7C6F5_PHODC</name>
<dbReference type="Gene3D" id="3.40.50.300">
    <property type="entry name" value="P-loop containing nucleotide triphosphate hydrolases"/>
    <property type="match status" value="1"/>
</dbReference>
<reference evidence="6" key="2">
    <citation type="submission" date="2025-08" db="UniProtKB">
        <authorList>
            <consortium name="RefSeq"/>
        </authorList>
    </citation>
    <scope>IDENTIFICATION</scope>
    <source>
        <tissue evidence="6">Young leaves</tissue>
    </source>
</reference>
<dbReference type="GO" id="GO:0005524">
    <property type="term" value="F:ATP binding"/>
    <property type="evidence" value="ECO:0007669"/>
    <property type="project" value="InterPro"/>
</dbReference>
<keyword evidence="6" id="KW-0540">Nuclease</keyword>
<dbReference type="GO" id="GO:0031297">
    <property type="term" value="P:replication fork processing"/>
    <property type="evidence" value="ECO:0007669"/>
    <property type="project" value="TreeGrafter"/>
</dbReference>
<dbReference type="Pfam" id="PF00271">
    <property type="entry name" value="Helicase_C"/>
    <property type="match status" value="1"/>
</dbReference>
<feature type="domain" description="Helicase ATP-binding" evidence="3">
    <location>
        <begin position="205"/>
        <end position="368"/>
    </location>
</feature>
<dbReference type="GO" id="GO:0004386">
    <property type="term" value="F:helicase activity"/>
    <property type="evidence" value="ECO:0007669"/>
    <property type="project" value="UniProtKB-KW"/>
</dbReference>
<keyword evidence="5" id="KW-1185">Reference proteome</keyword>
<dbReference type="PANTHER" id="PTHR45766:SF5">
    <property type="entry name" value="SNF2 DOMAIN-CONTAINING PROTEIN _ HELICASE DOMAIN-CONTAINING PROTEIN _ HNH ENDONUCLEASE DOMAIN-CONTAINING PROTEIN"/>
    <property type="match status" value="1"/>
</dbReference>
<dbReference type="InterPro" id="IPR027417">
    <property type="entry name" value="P-loop_NTPase"/>
</dbReference>
<evidence type="ECO:0000259" key="4">
    <source>
        <dbReference type="PROSITE" id="PS51194"/>
    </source>
</evidence>
<dbReference type="SUPFAM" id="SSF52540">
    <property type="entry name" value="P-loop containing nucleoside triphosphate hydrolases"/>
    <property type="match status" value="2"/>
</dbReference>
<keyword evidence="1" id="KW-0378">Hydrolase</keyword>
<dbReference type="FunFam" id="3.40.50.10810:FF:000065">
    <property type="entry name" value="SNF2 DNA repair protein, putative"/>
    <property type="match status" value="1"/>
</dbReference>
<dbReference type="SMART" id="SM00490">
    <property type="entry name" value="HELICc"/>
    <property type="match status" value="1"/>
</dbReference>
<dbReference type="GO" id="GO:0004520">
    <property type="term" value="F:DNA endonuclease activity"/>
    <property type="evidence" value="ECO:0007669"/>
    <property type="project" value="TreeGrafter"/>
</dbReference>
<dbReference type="RefSeq" id="XP_008792754.2">
    <property type="nucleotide sequence ID" value="XM_008794532.4"/>
</dbReference>
<dbReference type="AlphaFoldDB" id="A0A8B7C6F5"/>
<dbReference type="GO" id="GO:0006281">
    <property type="term" value="P:DNA repair"/>
    <property type="evidence" value="ECO:0007669"/>
    <property type="project" value="TreeGrafter"/>
</dbReference>
<keyword evidence="6" id="KW-0067">ATP-binding</keyword>
<organism evidence="5 6">
    <name type="scientific">Phoenix dactylifera</name>
    <name type="common">Date palm</name>
    <dbReference type="NCBI Taxonomy" id="42345"/>
    <lineage>
        <taxon>Eukaryota</taxon>
        <taxon>Viridiplantae</taxon>
        <taxon>Streptophyta</taxon>
        <taxon>Embryophyta</taxon>
        <taxon>Tracheophyta</taxon>
        <taxon>Spermatophyta</taxon>
        <taxon>Magnoliopsida</taxon>
        <taxon>Liliopsida</taxon>
        <taxon>Arecaceae</taxon>
        <taxon>Coryphoideae</taxon>
        <taxon>Phoeniceae</taxon>
        <taxon>Phoenix</taxon>
    </lineage>
</organism>
<dbReference type="PANTHER" id="PTHR45766">
    <property type="entry name" value="DNA ANNEALING HELICASE AND ENDONUCLEASE ZRANB3 FAMILY MEMBER"/>
    <property type="match status" value="1"/>
</dbReference>
<dbReference type="CDD" id="cd00085">
    <property type="entry name" value="HNHc"/>
    <property type="match status" value="1"/>
</dbReference>
<keyword evidence="6" id="KW-0547">Nucleotide-binding</keyword>
<feature type="compositionally biased region" description="Basic and acidic residues" evidence="2">
    <location>
        <begin position="1209"/>
        <end position="1227"/>
    </location>
</feature>
<dbReference type="SMART" id="SM00507">
    <property type="entry name" value="HNHc"/>
    <property type="match status" value="1"/>
</dbReference>
<feature type="domain" description="Helicase C-terminal" evidence="4">
    <location>
        <begin position="534"/>
        <end position="688"/>
    </location>
</feature>
<dbReference type="GeneID" id="103709264"/>
<accession>A0A8B7C6F5</accession>
<dbReference type="GO" id="GO:0016787">
    <property type="term" value="F:hydrolase activity"/>
    <property type="evidence" value="ECO:0007669"/>
    <property type="project" value="UniProtKB-KW"/>
</dbReference>
<proteinExistence type="predicted"/>
<keyword evidence="6" id="KW-0347">Helicase</keyword>
<dbReference type="GO" id="GO:0008270">
    <property type="term" value="F:zinc ion binding"/>
    <property type="evidence" value="ECO:0007669"/>
    <property type="project" value="InterPro"/>
</dbReference>
<reference evidence="5" key="1">
    <citation type="journal article" date="2019" name="Nat. Commun.">
        <title>Genome-wide association mapping of date palm fruit traits.</title>
        <authorList>
            <person name="Hazzouri K.M."/>
            <person name="Gros-Balthazard M."/>
            <person name="Flowers J.M."/>
            <person name="Copetti D."/>
            <person name="Lemansour A."/>
            <person name="Lebrun M."/>
            <person name="Masmoudi K."/>
            <person name="Ferrand S."/>
            <person name="Dhar M.I."/>
            <person name="Fresquez Z.A."/>
            <person name="Rosas U."/>
            <person name="Zhang J."/>
            <person name="Talag J."/>
            <person name="Lee S."/>
            <person name="Kudrna D."/>
            <person name="Powell R.F."/>
            <person name="Leitch I.J."/>
            <person name="Krueger R.R."/>
            <person name="Wing R.A."/>
            <person name="Amiri K.M.A."/>
            <person name="Purugganan M.D."/>
        </authorList>
    </citation>
    <scope>NUCLEOTIDE SEQUENCE [LARGE SCALE GENOMIC DNA]</scope>
    <source>
        <strain evidence="5">cv. Khalas</strain>
    </source>
</reference>
<dbReference type="PROSITE" id="PS51192">
    <property type="entry name" value="HELICASE_ATP_BIND_1"/>
    <property type="match status" value="1"/>
</dbReference>
<feature type="compositionally biased region" description="Polar residues" evidence="2">
    <location>
        <begin position="1171"/>
        <end position="1183"/>
    </location>
</feature>
<dbReference type="InterPro" id="IPR003615">
    <property type="entry name" value="HNH_nuc"/>
</dbReference>
<sequence>MEITEEQKRRAEANRLAALEKRKRAAEMPDVGAWKLFKCCKIQRLASEPEKKPELPPPLPPPPSLSPFRVVLEICSPNEFSVTPEPLRGSPFPGELECLRIIEASLSSVVPFCPMVSQGGRRTSVFKLEDYDMVLRCLKKLQGFELQDIPYTTQMVVQKFSQCVGNHWVPSVEGHYSDEQVDELLGRLPKKLRDALHPFQLDGVRFGLRRGGRCLIADEMGLGKTIQAIAIACCFKDEGPILVVCPAVLRYTWAEELEHWLPLLPNDIHLVFGHRNNLDYLERFPKVVVISYTMLNRLRKSMLERAWALMIIDESHNLRCTKQKLESEETKAVLEVAAKVKRIILLSGTPSLSRPYDIYHQINMLWPRLLGKDKFEFAKNYCLMTLAKGHQGKIYKDFSKGIRLGELNVLLRQTLMIRRLKEHVLAQLPPKRRQIIRLKLKAADILLATTTCRVCKRISLNEEHQEVCLMDCCCHQSNADGDEKLVKCNISCDNDRKRTPKLLSDQEIGIAKLSGFREWFSNHLIIRESEDAASLDMGFGSQKTIIFAHHLKVLDGIQEFIVEKGIKLVRIDGRTLARDRQEAVEAFRLSTEVKIAIIGITAGGVGLDFSSAQNVIFLELPKSASEMVQAEDRAHRRGQINAVNIYIFCAKYTSDESHWLHLNKSLFRVSSMMNGKKDAIKEIEVDRIFHLEYSGNDSNIVNPESIPTDDLTKINSVDQTMLAISTYNCRFKECDSTVEHIEADNKSCIGTFPLQFEAENSQDSDIEMHPRIFENLEGNSSEITEGGQYGTVSCKLDKGTPELNSSDNTTPKADKMHAGLQNDIDGDSHVSIEADANNHTQTESLRFEVSQYTGRVHLYICVQGKDSRPRPLFENFRAEELESMAFSTGDIDKETTTQFLKENPAYYNVFKTFIGEWNDLRPIERKKLHGRPLQLPLSLELCYLKESVNHGCSGLLKGGSKRRVTPLSDISRPLPEHAVWKKVALHGGTAKEREYTQAWMVGDIPLCKFCQKPCNGKLAKAPEYFEDLFCNLSCFQEYRVRTSQRALREALFQIEHGVCAQCKLDCHKLVECIRHLSIKNRQKYIEKVAPNLASKKKLLDKLVHEPIEGNAWHADHIVPVYNGGGECTLENMRTLCVACHSEVTKAQRAERCLMRMRAKKQLKIAMKELENGSNIKPANSSDGSGRKEVGVEPVEGSPLFIKVPGSAYSRKESNTPDGQEHECSASR</sequence>
<dbReference type="KEGG" id="pda:103709264"/>
<dbReference type="InterPro" id="IPR000330">
    <property type="entry name" value="SNF2_N"/>
</dbReference>
<evidence type="ECO:0000256" key="1">
    <source>
        <dbReference type="ARBA" id="ARBA00022801"/>
    </source>
</evidence>
<feature type="region of interest" description="Disordered" evidence="2">
    <location>
        <begin position="1168"/>
        <end position="1227"/>
    </location>
</feature>
<dbReference type="InterPro" id="IPR002711">
    <property type="entry name" value="HNH"/>
</dbReference>